<dbReference type="Pfam" id="PF00656">
    <property type="entry name" value="Peptidase_C14"/>
    <property type="match status" value="1"/>
</dbReference>
<evidence type="ECO:0000313" key="5">
    <source>
        <dbReference type="EMBL" id="MBQ0927361.1"/>
    </source>
</evidence>
<feature type="domain" description="FtsK" evidence="4">
    <location>
        <begin position="1079"/>
        <end position="1257"/>
    </location>
</feature>
<keyword evidence="1 3" id="KW-0547">Nucleotide-binding</keyword>
<feature type="domain" description="FtsK" evidence="4">
    <location>
        <begin position="287"/>
        <end position="482"/>
    </location>
</feature>
<dbReference type="EMBL" id="JAGPXE010000012">
    <property type="protein sequence ID" value="MBQ0927361.1"/>
    <property type="molecule type" value="Genomic_DNA"/>
</dbReference>
<dbReference type="PANTHER" id="PTHR22683">
    <property type="entry name" value="SPORULATION PROTEIN RELATED"/>
    <property type="match status" value="1"/>
</dbReference>
<proteinExistence type="predicted"/>
<comment type="caution">
    <text evidence="5">The sequence shown here is derived from an EMBL/GenBank/DDBJ whole genome shotgun (WGS) entry which is preliminary data.</text>
</comment>
<dbReference type="PROSITE" id="PS50901">
    <property type="entry name" value="FTSK"/>
    <property type="match status" value="3"/>
</dbReference>
<dbReference type="Pfam" id="PF01580">
    <property type="entry name" value="FtsK_SpoIIIE"/>
    <property type="match status" value="2"/>
</dbReference>
<evidence type="ECO:0000256" key="1">
    <source>
        <dbReference type="ARBA" id="ARBA00022741"/>
    </source>
</evidence>
<dbReference type="SUPFAM" id="SSF52129">
    <property type="entry name" value="Caspase-like"/>
    <property type="match status" value="1"/>
</dbReference>
<evidence type="ECO:0000259" key="4">
    <source>
        <dbReference type="PROSITE" id="PS50901"/>
    </source>
</evidence>
<feature type="binding site" evidence="3">
    <location>
        <begin position="1096"/>
        <end position="1103"/>
    </location>
    <ligand>
        <name>ATP</name>
        <dbReference type="ChEBI" id="CHEBI:30616"/>
    </ligand>
</feature>
<dbReference type="InterPro" id="IPR011600">
    <property type="entry name" value="Pept_C14_caspase"/>
</dbReference>
<organism evidence="5 6">
    <name type="scientific">Saccharopolyspora endophytica</name>
    <dbReference type="NCBI Taxonomy" id="543886"/>
    <lineage>
        <taxon>Bacteria</taxon>
        <taxon>Bacillati</taxon>
        <taxon>Actinomycetota</taxon>
        <taxon>Actinomycetes</taxon>
        <taxon>Pseudonocardiales</taxon>
        <taxon>Pseudonocardiaceae</taxon>
        <taxon>Saccharopolyspora</taxon>
    </lineage>
</organism>
<feature type="domain" description="FtsK" evidence="4">
    <location>
        <begin position="559"/>
        <end position="742"/>
    </location>
</feature>
<sequence length="1287" mass="140488">MTVNGRRIALLFATSRYLDSGLQELRAPAGEAQELRQVLETQGDYDATVFVDESKSGIEGAIERTLSTAGPRDEVLLYFSCHGIKNDSGRLFFAACNTDLGSVEATAVSSTFVHSQLSGSQAGAKLVMLDCCYSGAFSLGMTPKAAYQVDHHQLSGRGTYVITATSALEYAFENRQRTSNQPVESLFTKAVLRGIRSGAADVDGDDLITADELYRYVHRELKDTQTPWQDGRVAGDLIVARVGNRASRIQPVTAPQATLGDLLEHPEIRSLEPPAVTLQVSVGVTRSRPHLLSFAEPNSHLAVLGPSQSGKSRFLRTLLLGLAADADPHETEIIIIDSESRFVTFENLPNVTSVVGPEESDRIAELFSELDHGILARRAMFRRYPFELLDDFRAMRRNREIPDGQVAPDRFLVIDRWETFADENPELINRVEQIADKGTAFGVHVVVATRSRARLSNGLAHHVQQFVELRGRADANRPLEAATGSQSFTVAAPKLRGEAAINEVMPSVIHDFVRRGRNRGDRQGDSKRLLGVDVMADDPKGAWLPVDDLRIPIGLDAFDRLVHLDLRPEDEGGAGPHGLIFGHQGAGSSNTLSVILLMLMLTHSPDDLHVALLHEGPVSPFGDLSSMPHVVARAGSTGVFRTGRIGPRDLRGIRSEIIRRKRGADQGTPTPKLVIAFHGVAAASEEDPDMVEILRDVMEQGRAVGVHVLLLAHRITNTRAMELVEHCDFRVVHRSPETEVSTLLGSVAAAVGMEKAQPGQAYLRVRDRPLTKLRIGTVDLRSRGGVIDRIKETITSRPPELLDPLKQPLTLSHVLGEVVENERGLSASQFARADGVPIGVVDVPAEGRTEPLAPVGNIALCGGPYSGKAWLAQTIVLSQVLTRTPAELNCYFIGADTFSCRAALIDLPHVRASARFDQSDHIAYILQQIGARNGPAGQKSMLVIEQWGLFELNNPQLLPHVKELAGDGKHVTVVVSAEQFTESDQLLLESVPTILELDRATPGAGKVNARDFRAATPWLGDDTDPESADDRAQAFARRIADAWPHAPLLRLETPPEHVQYTPVAMRGRTEITLGRLVGDRWAEFDWSRAPHMICLGGPGSGKTNLTRIVLAELQRVREADSYATYVLDPRRGLLDEVGTGWGGYAVIAEEFDRLISEVITGIKTRLDRAKREVPRKLKDQFVIVENYELIESANHMRDPLRQNADVLARGGSVGVHLIVTRNSINIGDSLNTGLLAELRQAGSTLIVLGGDERDGEHLPGVPSIPRPPGRGLFVRGETVEPVQISHA</sequence>
<evidence type="ECO:0000256" key="3">
    <source>
        <dbReference type="PROSITE-ProRule" id="PRU00289"/>
    </source>
</evidence>
<keyword evidence="2 3" id="KW-0067">ATP-binding</keyword>
<accession>A0ABS5DM46</accession>
<dbReference type="InterPro" id="IPR002543">
    <property type="entry name" value="FtsK_dom"/>
</dbReference>
<feature type="binding site" evidence="3">
    <location>
        <begin position="305"/>
        <end position="312"/>
    </location>
    <ligand>
        <name>ATP</name>
        <dbReference type="ChEBI" id="CHEBI:30616"/>
    </ligand>
</feature>
<feature type="binding site" evidence="3">
    <location>
        <begin position="582"/>
        <end position="589"/>
    </location>
    <ligand>
        <name>ATP</name>
        <dbReference type="ChEBI" id="CHEBI:30616"/>
    </ligand>
</feature>
<dbReference type="NCBIfam" id="NF047832">
    <property type="entry name" value="caspase_w_EACC1"/>
    <property type="match status" value="1"/>
</dbReference>
<dbReference type="Proteomes" id="UP000674084">
    <property type="component" value="Unassembled WGS sequence"/>
</dbReference>
<dbReference type="SMART" id="SM00382">
    <property type="entry name" value="AAA"/>
    <property type="match status" value="2"/>
</dbReference>
<dbReference type="SUPFAM" id="SSF52540">
    <property type="entry name" value="P-loop containing nucleoside triphosphate hydrolases"/>
    <property type="match status" value="3"/>
</dbReference>
<dbReference type="Gene3D" id="3.40.50.1460">
    <property type="match status" value="1"/>
</dbReference>
<dbReference type="InterPro" id="IPR050206">
    <property type="entry name" value="FtsK/SpoIIIE/SftA"/>
</dbReference>
<name>A0ABS5DM46_9PSEU</name>
<evidence type="ECO:0000313" key="6">
    <source>
        <dbReference type="Proteomes" id="UP000674084"/>
    </source>
</evidence>
<dbReference type="PROSITE" id="PS00018">
    <property type="entry name" value="EF_HAND_1"/>
    <property type="match status" value="1"/>
</dbReference>
<keyword evidence="6" id="KW-1185">Reference proteome</keyword>
<protein>
    <submittedName>
        <fullName evidence="5">Caspase family protein</fullName>
    </submittedName>
</protein>
<evidence type="ECO:0000256" key="2">
    <source>
        <dbReference type="ARBA" id="ARBA00022840"/>
    </source>
</evidence>
<dbReference type="InterPro" id="IPR018247">
    <property type="entry name" value="EF_Hand_1_Ca_BS"/>
</dbReference>
<gene>
    <name evidence="5" type="ORF">KBO27_25755</name>
</gene>
<dbReference type="Gene3D" id="3.40.50.300">
    <property type="entry name" value="P-loop containing nucleotide triphosphate hydrolases"/>
    <property type="match status" value="4"/>
</dbReference>
<dbReference type="InterPro" id="IPR029030">
    <property type="entry name" value="Caspase-like_dom_sf"/>
</dbReference>
<dbReference type="PANTHER" id="PTHR22683:SF1">
    <property type="entry name" value="TYPE VII SECRETION SYSTEM PROTEIN ESSC"/>
    <property type="match status" value="1"/>
</dbReference>
<dbReference type="InterPro" id="IPR003593">
    <property type="entry name" value="AAA+_ATPase"/>
</dbReference>
<dbReference type="InterPro" id="IPR027417">
    <property type="entry name" value="P-loop_NTPase"/>
</dbReference>
<reference evidence="5 6" key="1">
    <citation type="submission" date="2021-04" db="EMBL/GenBank/DDBJ databases">
        <title>Whole-genome sequencing of Saccharopolyspora endophytica KCTC 19397.</title>
        <authorList>
            <person name="Ay H."/>
            <person name="Saygin H."/>
            <person name="Sahin N."/>
        </authorList>
    </citation>
    <scope>NUCLEOTIDE SEQUENCE [LARGE SCALE GENOMIC DNA]</scope>
    <source>
        <strain evidence="5 6">KCTC 19397</strain>
    </source>
</reference>